<reference evidence="1 2" key="1">
    <citation type="submission" date="2020-08" db="EMBL/GenBank/DDBJ databases">
        <title>Genomic Encyclopedia of Type Strains, Phase IV (KMG-IV): sequencing the most valuable type-strain genomes for metagenomic binning, comparative biology and taxonomic classification.</title>
        <authorList>
            <person name="Goeker M."/>
        </authorList>
    </citation>
    <scope>NUCLEOTIDE SEQUENCE [LARGE SCALE GENOMIC DNA]</scope>
    <source>
        <strain evidence="1 2">DSM 100397</strain>
    </source>
</reference>
<dbReference type="EMBL" id="JACJIS010000001">
    <property type="protein sequence ID" value="MBA9072366.1"/>
    <property type="molecule type" value="Genomic_DNA"/>
</dbReference>
<evidence type="ECO:0000313" key="1">
    <source>
        <dbReference type="EMBL" id="MBA9072366.1"/>
    </source>
</evidence>
<dbReference type="RefSeq" id="WP_182492428.1">
    <property type="nucleotide sequence ID" value="NZ_JACJIS010000001.1"/>
</dbReference>
<gene>
    <name evidence="1" type="ORF">GGR22_000492</name>
</gene>
<evidence type="ECO:0008006" key="3">
    <source>
        <dbReference type="Google" id="ProtNLM"/>
    </source>
</evidence>
<accession>A0ABR6DM04</accession>
<organism evidence="1 2">
    <name type="scientific">Flavobacterium gossypii</name>
    <dbReference type="NCBI Taxonomy" id="1646119"/>
    <lineage>
        <taxon>Bacteria</taxon>
        <taxon>Pseudomonadati</taxon>
        <taxon>Bacteroidota</taxon>
        <taxon>Flavobacteriia</taxon>
        <taxon>Flavobacteriales</taxon>
        <taxon>Flavobacteriaceae</taxon>
        <taxon>Flavobacterium</taxon>
    </lineage>
</organism>
<proteinExistence type="predicted"/>
<dbReference type="Proteomes" id="UP000555003">
    <property type="component" value="Unassembled WGS sequence"/>
</dbReference>
<dbReference type="PROSITE" id="PS51257">
    <property type="entry name" value="PROKAR_LIPOPROTEIN"/>
    <property type="match status" value="1"/>
</dbReference>
<comment type="caution">
    <text evidence="1">The sequence shown here is derived from an EMBL/GenBank/DDBJ whole genome shotgun (WGS) entry which is preliminary data.</text>
</comment>
<protein>
    <recommendedName>
        <fullName evidence="3">Lipoprotein</fullName>
    </recommendedName>
</protein>
<evidence type="ECO:0000313" key="2">
    <source>
        <dbReference type="Proteomes" id="UP000555003"/>
    </source>
</evidence>
<keyword evidence="2" id="KW-1185">Reference proteome</keyword>
<sequence length="263" mass="30754">MNKFLYSILISSSLLSCKKEKVDIQKPTKTEQIYAENNYGQIGITEKIGLKIYSDSSYLYVKFKQDYDNSEKIERYTGKFKIINDTMLFFPSNFKLNNSTKAVIKNNFVEFVDGKFPLKIEIKTNAQKSKNNLNFEKFKDYAVFTFNEKHYGSRYYGYKPNSIKPYDLKQTELEEVDNIVKKCFAKNNSSLRNINDYVKQCIPVINSKQEVEVWISCYCKGNHVNENYKYFTIRMHDGGNCNIHFKINLTKHAYSELNIAGDA</sequence>
<name>A0ABR6DM04_9FLAO</name>